<organism evidence="4 5">
    <name type="scientific">Pseudodonghicola xiamenensis</name>
    <dbReference type="NCBI Taxonomy" id="337702"/>
    <lineage>
        <taxon>Bacteria</taxon>
        <taxon>Pseudomonadati</taxon>
        <taxon>Pseudomonadota</taxon>
        <taxon>Alphaproteobacteria</taxon>
        <taxon>Rhodobacterales</taxon>
        <taxon>Paracoccaceae</taxon>
        <taxon>Pseudodonghicola</taxon>
    </lineage>
</organism>
<accession>A0A8J3MCN8</accession>
<comment type="caution">
    <text evidence="4">The sequence shown here is derived from an EMBL/GenBank/DDBJ whole genome shotgun (WGS) entry which is preliminary data.</text>
</comment>
<dbReference type="EMBL" id="BNAP01000003">
    <property type="protein sequence ID" value="GHG85375.1"/>
    <property type="molecule type" value="Genomic_DNA"/>
</dbReference>
<name>A0A8J3MCN8_9RHOB</name>
<dbReference type="AlphaFoldDB" id="A0A8J3MCN8"/>
<reference evidence="4" key="1">
    <citation type="journal article" date="2014" name="Int. J. Syst. Evol. Microbiol.">
        <title>Complete genome sequence of Corynebacterium casei LMG S-19264T (=DSM 44701T), isolated from a smear-ripened cheese.</title>
        <authorList>
            <consortium name="US DOE Joint Genome Institute (JGI-PGF)"/>
            <person name="Walter F."/>
            <person name="Albersmeier A."/>
            <person name="Kalinowski J."/>
            <person name="Ruckert C."/>
        </authorList>
    </citation>
    <scope>NUCLEOTIDE SEQUENCE</scope>
    <source>
        <strain evidence="4">CGMCC 1.7081</strain>
    </source>
</reference>
<protein>
    <recommendedName>
        <fullName evidence="6">Flagellar motility protein MotE, a chaperone for MotC folding</fullName>
    </recommendedName>
</protein>
<feature type="coiled-coil region" evidence="1">
    <location>
        <begin position="81"/>
        <end position="139"/>
    </location>
</feature>
<proteinExistence type="predicted"/>
<keyword evidence="5" id="KW-1185">Reference proteome</keyword>
<sequence>MARGLVSKLFLGGLAITAFAKAAISFPELAGPGADLGRPDTEIAAVVTSDSDHPRATPIQSGSVSRSPTSAQQCETPEEVLQSLARERELIAKQREDLESRQSELSLAKEKLDIEKQALLELKTEIEDLLARAKAAQTEDLDRLIAFYENMKPAEAARIMDDLDIEVTILVLAQMKPRAAAPILAKMSPVRARAVSKIILERSQLPGDQDLVGIRLK</sequence>
<dbReference type="SUPFAM" id="SSF158791">
    <property type="entry name" value="MgtE N-terminal domain-like"/>
    <property type="match status" value="1"/>
</dbReference>
<keyword evidence="3" id="KW-0732">Signal</keyword>
<feature type="compositionally biased region" description="Polar residues" evidence="2">
    <location>
        <begin position="58"/>
        <end position="74"/>
    </location>
</feature>
<evidence type="ECO:0008006" key="6">
    <source>
        <dbReference type="Google" id="ProtNLM"/>
    </source>
</evidence>
<dbReference type="Proteomes" id="UP000611500">
    <property type="component" value="Unassembled WGS sequence"/>
</dbReference>
<gene>
    <name evidence="4" type="ORF">GCM10010961_12390</name>
</gene>
<reference evidence="4" key="2">
    <citation type="submission" date="2020-09" db="EMBL/GenBank/DDBJ databases">
        <authorList>
            <person name="Sun Q."/>
            <person name="Zhou Y."/>
        </authorList>
    </citation>
    <scope>NUCLEOTIDE SEQUENCE</scope>
    <source>
        <strain evidence="4">CGMCC 1.7081</strain>
    </source>
</reference>
<feature type="region of interest" description="Disordered" evidence="2">
    <location>
        <begin position="47"/>
        <end position="74"/>
    </location>
</feature>
<evidence type="ECO:0000256" key="2">
    <source>
        <dbReference type="SAM" id="MobiDB-lite"/>
    </source>
</evidence>
<keyword evidence="1" id="KW-0175">Coiled coil</keyword>
<feature type="signal peptide" evidence="3">
    <location>
        <begin position="1"/>
        <end position="22"/>
    </location>
</feature>
<evidence type="ECO:0000313" key="4">
    <source>
        <dbReference type="EMBL" id="GHG85375.1"/>
    </source>
</evidence>
<evidence type="ECO:0000256" key="3">
    <source>
        <dbReference type="SAM" id="SignalP"/>
    </source>
</evidence>
<evidence type="ECO:0000256" key="1">
    <source>
        <dbReference type="SAM" id="Coils"/>
    </source>
</evidence>
<dbReference type="RefSeq" id="WP_028092538.1">
    <property type="nucleotide sequence ID" value="NZ_BNAP01000003.1"/>
</dbReference>
<evidence type="ECO:0000313" key="5">
    <source>
        <dbReference type="Proteomes" id="UP000611500"/>
    </source>
</evidence>
<feature type="chain" id="PRO_5035144592" description="Flagellar motility protein MotE, a chaperone for MotC folding" evidence="3">
    <location>
        <begin position="23"/>
        <end position="217"/>
    </location>
</feature>